<evidence type="ECO:0000256" key="1">
    <source>
        <dbReference type="SAM" id="MobiDB-lite"/>
    </source>
</evidence>
<protein>
    <submittedName>
        <fullName evidence="3">Uncharacterized protein</fullName>
    </submittedName>
</protein>
<keyword evidence="2" id="KW-0732">Signal</keyword>
<organism evidence="3 4">
    <name type="scientific">Sphingopyxis jiangsuensis</name>
    <dbReference type="NCBI Taxonomy" id="2871171"/>
    <lineage>
        <taxon>Bacteria</taxon>
        <taxon>Pseudomonadati</taxon>
        <taxon>Pseudomonadota</taxon>
        <taxon>Alphaproteobacteria</taxon>
        <taxon>Sphingomonadales</taxon>
        <taxon>Sphingomonadaceae</taxon>
        <taxon>Sphingopyxis</taxon>
    </lineage>
</organism>
<dbReference type="InterPro" id="IPR042217">
    <property type="entry name" value="T4SS_VirB10/TrbI"/>
</dbReference>
<keyword evidence="4" id="KW-1185">Reference proteome</keyword>
<sequence length="247" mass="24411">MKVATAFAGCFVVLAVPAHAQDGAAPGADVEAVAATVAADADADAEPAVLAAAPPASLLLPAATEIILTPDAEANSKKLREGHSVPMHTLFDVMHNGVVVIPKGTRGTGTVTWRTGKGAFGKSAKMEITFNELTLPNGKRLPLSGMHRQEGQGNTGAAVGAVVAVGVFGAFVTGKSAIVPVGQHLTARTGEALPYVVPAGAKIVPTAELAPTAAAAAATDAAMPDTADADADADADAPVTAATPAGE</sequence>
<dbReference type="Gene3D" id="2.40.128.260">
    <property type="entry name" value="Type IV secretion system, VirB10/TraB/TrbI"/>
    <property type="match status" value="1"/>
</dbReference>
<proteinExistence type="predicted"/>
<reference evidence="3" key="1">
    <citation type="submission" date="2021-08" db="EMBL/GenBank/DDBJ databases">
        <title>Sphingopyxis panaciterrulae sp. nov., isolated from the surface water of the Yellow Sea.</title>
        <authorList>
            <person name="Gao Z."/>
            <person name="Zhang D."/>
            <person name="Zhang A."/>
        </authorList>
    </citation>
    <scope>NUCLEOTIDE SEQUENCE</scope>
    <source>
        <strain evidence="3">XHP0097</strain>
    </source>
</reference>
<comment type="caution">
    <text evidence="3">The sequence shown here is derived from an EMBL/GenBank/DDBJ whole genome shotgun (WGS) entry which is preliminary data.</text>
</comment>
<feature type="signal peptide" evidence="2">
    <location>
        <begin position="1"/>
        <end position="20"/>
    </location>
</feature>
<evidence type="ECO:0000256" key="2">
    <source>
        <dbReference type="SAM" id="SignalP"/>
    </source>
</evidence>
<dbReference type="EMBL" id="JAILXK010000001">
    <property type="protein sequence ID" value="MBY4636997.1"/>
    <property type="molecule type" value="Genomic_DNA"/>
</dbReference>
<feature type="compositionally biased region" description="Low complexity" evidence="1">
    <location>
        <begin position="236"/>
        <end position="247"/>
    </location>
</feature>
<evidence type="ECO:0000313" key="3">
    <source>
        <dbReference type="EMBL" id="MBY4636997.1"/>
    </source>
</evidence>
<gene>
    <name evidence="3" type="ORF">K5P26_07585</name>
</gene>
<feature type="region of interest" description="Disordered" evidence="1">
    <location>
        <begin position="225"/>
        <end position="247"/>
    </location>
</feature>
<name>A0ABS7MD99_9SPHN</name>
<dbReference type="Proteomes" id="UP001166571">
    <property type="component" value="Unassembled WGS sequence"/>
</dbReference>
<feature type="chain" id="PRO_5046622820" evidence="2">
    <location>
        <begin position="21"/>
        <end position="247"/>
    </location>
</feature>
<dbReference type="RefSeq" id="WP_222136255.1">
    <property type="nucleotide sequence ID" value="NZ_JAILXK010000001.1"/>
</dbReference>
<evidence type="ECO:0000313" key="4">
    <source>
        <dbReference type="Proteomes" id="UP001166571"/>
    </source>
</evidence>
<accession>A0ABS7MD99</accession>